<evidence type="ECO:0000313" key="3">
    <source>
        <dbReference type="Proteomes" id="UP001107558"/>
    </source>
</evidence>
<accession>A0A9J6BJI3</accession>
<feature type="region of interest" description="Disordered" evidence="1">
    <location>
        <begin position="24"/>
        <end position="59"/>
    </location>
</feature>
<dbReference type="AlphaFoldDB" id="A0A9J6BJI3"/>
<feature type="region of interest" description="Disordered" evidence="1">
    <location>
        <begin position="83"/>
        <end position="113"/>
    </location>
</feature>
<feature type="compositionally biased region" description="Basic and acidic residues" evidence="1">
    <location>
        <begin position="86"/>
        <end position="100"/>
    </location>
</feature>
<sequence>MDSQIKEEPQDICENEALDLQFELNESTTSISSSSDSSSDSENSETSNESEDDDPDYFPTDREIIEYVRDLIEDGDKTASKIVGKAFKDQRKEQKLEKGDGPISSRTRSKTQN</sequence>
<evidence type="ECO:0000256" key="1">
    <source>
        <dbReference type="SAM" id="MobiDB-lite"/>
    </source>
</evidence>
<evidence type="ECO:0000313" key="2">
    <source>
        <dbReference type="EMBL" id="KAG5669965.1"/>
    </source>
</evidence>
<dbReference type="Proteomes" id="UP001107558">
    <property type="component" value="Chromosome 3"/>
</dbReference>
<feature type="compositionally biased region" description="Low complexity" evidence="1">
    <location>
        <begin position="25"/>
        <end position="47"/>
    </location>
</feature>
<proteinExistence type="predicted"/>
<reference evidence="2" key="1">
    <citation type="submission" date="2021-03" db="EMBL/GenBank/DDBJ databases">
        <title>Chromosome level genome of the anhydrobiotic midge Polypedilum vanderplanki.</title>
        <authorList>
            <person name="Yoshida Y."/>
            <person name="Kikawada T."/>
            <person name="Gusev O."/>
        </authorList>
    </citation>
    <scope>NUCLEOTIDE SEQUENCE</scope>
    <source>
        <strain evidence="2">NIAS01</strain>
        <tissue evidence="2">Whole body or cell culture</tissue>
    </source>
</reference>
<organism evidence="2 3">
    <name type="scientific">Polypedilum vanderplanki</name>
    <name type="common">Sleeping chironomid midge</name>
    <dbReference type="NCBI Taxonomy" id="319348"/>
    <lineage>
        <taxon>Eukaryota</taxon>
        <taxon>Metazoa</taxon>
        <taxon>Ecdysozoa</taxon>
        <taxon>Arthropoda</taxon>
        <taxon>Hexapoda</taxon>
        <taxon>Insecta</taxon>
        <taxon>Pterygota</taxon>
        <taxon>Neoptera</taxon>
        <taxon>Endopterygota</taxon>
        <taxon>Diptera</taxon>
        <taxon>Nematocera</taxon>
        <taxon>Chironomoidea</taxon>
        <taxon>Chironomidae</taxon>
        <taxon>Chironominae</taxon>
        <taxon>Polypedilum</taxon>
        <taxon>Polypedilum</taxon>
    </lineage>
</organism>
<feature type="compositionally biased region" description="Polar residues" evidence="1">
    <location>
        <begin position="104"/>
        <end position="113"/>
    </location>
</feature>
<name>A0A9J6BJI3_POLVA</name>
<dbReference type="EMBL" id="JADBJN010000003">
    <property type="protein sequence ID" value="KAG5669965.1"/>
    <property type="molecule type" value="Genomic_DNA"/>
</dbReference>
<protein>
    <submittedName>
        <fullName evidence="2">Uncharacterized protein</fullName>
    </submittedName>
</protein>
<keyword evidence="3" id="KW-1185">Reference proteome</keyword>
<comment type="caution">
    <text evidence="2">The sequence shown here is derived from an EMBL/GenBank/DDBJ whole genome shotgun (WGS) entry which is preliminary data.</text>
</comment>
<gene>
    <name evidence="2" type="ORF">PVAND_000254</name>
</gene>